<evidence type="ECO:0000313" key="10">
    <source>
        <dbReference type="Proteomes" id="UP000366872"/>
    </source>
</evidence>
<feature type="binding site" evidence="7">
    <location>
        <position position="189"/>
    </location>
    <ligand>
        <name>Zn(2+)</name>
        <dbReference type="ChEBI" id="CHEBI:29105"/>
    </ligand>
</feature>
<dbReference type="PANTHER" id="PTHR20855">
    <property type="entry name" value="ADIPOR/PROGESTIN RECEPTOR-RELATED"/>
    <property type="match status" value="1"/>
</dbReference>
<protein>
    <recommendedName>
        <fullName evidence="11">Hemolysin-III related</fullName>
    </recommendedName>
</protein>
<dbReference type="InterPro" id="IPR005744">
    <property type="entry name" value="Hy-lIII"/>
</dbReference>
<evidence type="ECO:0000256" key="8">
    <source>
        <dbReference type="SAM" id="Phobius"/>
    </source>
</evidence>
<dbReference type="Proteomes" id="UP000366872">
    <property type="component" value="Unassembled WGS sequence"/>
</dbReference>
<reference evidence="9 10" key="1">
    <citation type="submission" date="2019-04" db="EMBL/GenBank/DDBJ databases">
        <authorList>
            <person name="Van Vliet M D."/>
        </authorList>
    </citation>
    <scope>NUCLEOTIDE SEQUENCE [LARGE SCALE GENOMIC DNA]</scope>
    <source>
        <strain evidence="9 10">F1</strain>
    </source>
</reference>
<dbReference type="NCBIfam" id="TIGR01065">
    <property type="entry name" value="hlyIII"/>
    <property type="match status" value="1"/>
</dbReference>
<evidence type="ECO:0008006" key="11">
    <source>
        <dbReference type="Google" id="ProtNLM"/>
    </source>
</evidence>
<feature type="transmembrane region" description="Helical" evidence="8">
    <location>
        <begin position="134"/>
        <end position="155"/>
    </location>
</feature>
<dbReference type="GO" id="GO:0046872">
    <property type="term" value="F:metal ion binding"/>
    <property type="evidence" value="ECO:0007669"/>
    <property type="project" value="UniProtKB-KW"/>
</dbReference>
<feature type="transmembrane region" description="Helical" evidence="8">
    <location>
        <begin position="21"/>
        <end position="39"/>
    </location>
</feature>
<comment type="subcellular location">
    <subcellularLocation>
        <location evidence="1">Cell membrane</location>
        <topology evidence="1">Multi-pass membrane protein</topology>
    </subcellularLocation>
</comment>
<evidence type="ECO:0000256" key="3">
    <source>
        <dbReference type="ARBA" id="ARBA00022475"/>
    </source>
</evidence>
<dbReference type="GO" id="GO:0140911">
    <property type="term" value="F:pore-forming activity"/>
    <property type="evidence" value="ECO:0007669"/>
    <property type="project" value="InterPro"/>
</dbReference>
<dbReference type="Pfam" id="PF03006">
    <property type="entry name" value="HlyIII"/>
    <property type="match status" value="1"/>
</dbReference>
<name>A0A6C2U636_PONDE</name>
<dbReference type="EMBL" id="CAAHFG010000002">
    <property type="protein sequence ID" value="VGO15363.1"/>
    <property type="molecule type" value="Genomic_DNA"/>
</dbReference>
<dbReference type="RefSeq" id="WP_136080933.1">
    <property type="nucleotide sequence ID" value="NZ_CAAHFG010000002.1"/>
</dbReference>
<keyword evidence="10" id="KW-1185">Reference proteome</keyword>
<organism evidence="9 10">
    <name type="scientific">Pontiella desulfatans</name>
    <dbReference type="NCBI Taxonomy" id="2750659"/>
    <lineage>
        <taxon>Bacteria</taxon>
        <taxon>Pseudomonadati</taxon>
        <taxon>Kiritimatiellota</taxon>
        <taxon>Kiritimatiellia</taxon>
        <taxon>Kiritimatiellales</taxon>
        <taxon>Pontiellaceae</taxon>
        <taxon>Pontiella</taxon>
    </lineage>
</organism>
<feature type="transmembrane region" description="Helical" evidence="8">
    <location>
        <begin position="105"/>
        <end position="127"/>
    </location>
</feature>
<gene>
    <name evidence="9" type="ORF">PDESU_03946</name>
</gene>
<dbReference type="AlphaFoldDB" id="A0A6C2U636"/>
<dbReference type="GO" id="GO:0005886">
    <property type="term" value="C:plasma membrane"/>
    <property type="evidence" value="ECO:0007669"/>
    <property type="project" value="UniProtKB-SubCell"/>
</dbReference>
<proteinExistence type="inferred from homology"/>
<feature type="binding site" evidence="7">
    <location>
        <position position="67"/>
    </location>
    <ligand>
        <name>Zn(2+)</name>
        <dbReference type="ChEBI" id="CHEBI:29105"/>
    </ligand>
</feature>
<keyword evidence="7" id="KW-0479">Metal-binding</keyword>
<feature type="transmembrane region" description="Helical" evidence="8">
    <location>
        <begin position="80"/>
        <end position="99"/>
    </location>
</feature>
<evidence type="ECO:0000256" key="7">
    <source>
        <dbReference type="PIRSR" id="PIRSR604254-1"/>
    </source>
</evidence>
<evidence type="ECO:0000313" key="9">
    <source>
        <dbReference type="EMBL" id="VGO15363.1"/>
    </source>
</evidence>
<dbReference type="PANTHER" id="PTHR20855:SF3">
    <property type="entry name" value="LD03007P"/>
    <property type="match status" value="1"/>
</dbReference>
<keyword evidence="4 8" id="KW-0812">Transmembrane</keyword>
<feature type="transmembrane region" description="Helical" evidence="8">
    <location>
        <begin position="161"/>
        <end position="182"/>
    </location>
</feature>
<feature type="transmembrane region" description="Helical" evidence="8">
    <location>
        <begin position="51"/>
        <end position="68"/>
    </location>
</feature>
<evidence type="ECO:0000256" key="1">
    <source>
        <dbReference type="ARBA" id="ARBA00004651"/>
    </source>
</evidence>
<sequence length="213" mass="23300">MTDKRPYSFGEELAHSITHGIGFFAGLAVLAVLVVFSALRKSPWEVVSCAVYGTTFILLYLSSTLYHAITNPRAKAVLKIVDHSAIYLLIAGTYTPFALAPLRGALGWSIFGAIWGAALVGIFFKAFFTGRFKVVSLASYLFMGWFCVIAVKPLFRELTTAGFVFLAAGGLCYSVGAIFYAWKSLKWSHAVWHLFVLAGSLCHFFSVLFGIAL</sequence>
<evidence type="ECO:0000256" key="4">
    <source>
        <dbReference type="ARBA" id="ARBA00022692"/>
    </source>
</evidence>
<evidence type="ECO:0000256" key="2">
    <source>
        <dbReference type="ARBA" id="ARBA00008488"/>
    </source>
</evidence>
<keyword evidence="3" id="KW-1003">Cell membrane</keyword>
<evidence type="ECO:0000256" key="5">
    <source>
        <dbReference type="ARBA" id="ARBA00022989"/>
    </source>
</evidence>
<feature type="transmembrane region" description="Helical" evidence="8">
    <location>
        <begin position="194"/>
        <end position="212"/>
    </location>
</feature>
<feature type="binding site" evidence="7">
    <location>
        <position position="193"/>
    </location>
    <ligand>
        <name>Zn(2+)</name>
        <dbReference type="ChEBI" id="CHEBI:29105"/>
    </ligand>
</feature>
<dbReference type="InterPro" id="IPR004254">
    <property type="entry name" value="AdipoR/HlyIII-related"/>
</dbReference>
<keyword evidence="6 8" id="KW-0472">Membrane</keyword>
<keyword evidence="5 8" id="KW-1133">Transmembrane helix</keyword>
<evidence type="ECO:0000256" key="6">
    <source>
        <dbReference type="ARBA" id="ARBA00023136"/>
    </source>
</evidence>
<keyword evidence="7" id="KW-0862">Zinc</keyword>
<comment type="similarity">
    <text evidence="2">Belongs to the UPF0073 (Hly-III) family.</text>
</comment>
<accession>A0A6C2U636</accession>